<keyword evidence="4 8" id="KW-0812">Transmembrane</keyword>
<dbReference type="PANTHER" id="PTHR45138:SF9">
    <property type="entry name" value="DIGUANYLATE CYCLASE DGCM-RELATED"/>
    <property type="match status" value="1"/>
</dbReference>
<dbReference type="Pfam" id="PF00990">
    <property type="entry name" value="GGDEF"/>
    <property type="match status" value="1"/>
</dbReference>
<evidence type="ECO:0000256" key="1">
    <source>
        <dbReference type="ARBA" id="ARBA00004651"/>
    </source>
</evidence>
<feature type="transmembrane region" description="Helical" evidence="8">
    <location>
        <begin position="37"/>
        <end position="60"/>
    </location>
</feature>
<dbReference type="NCBIfam" id="TIGR00254">
    <property type="entry name" value="GGDEF"/>
    <property type="match status" value="1"/>
</dbReference>
<feature type="transmembrane region" description="Helical" evidence="8">
    <location>
        <begin position="173"/>
        <end position="192"/>
    </location>
</feature>
<name>A0ABX8S510_9GAMM</name>
<dbReference type="InterPro" id="IPR033479">
    <property type="entry name" value="dCache_1"/>
</dbReference>
<dbReference type="Pfam" id="PF02743">
    <property type="entry name" value="dCache_1"/>
    <property type="match status" value="1"/>
</dbReference>
<dbReference type="Proteomes" id="UP000316416">
    <property type="component" value="Chromosome"/>
</dbReference>
<feature type="transmembrane region" description="Helical" evidence="8">
    <location>
        <begin position="133"/>
        <end position="152"/>
    </location>
</feature>
<reference evidence="10" key="1">
    <citation type="submission" date="2021-07" db="EMBL/GenBank/DDBJ databases">
        <title>Shewanella sp. YLB-07 whole genome sequence.</title>
        <authorList>
            <person name="Yu L."/>
        </authorList>
    </citation>
    <scope>NUCLEOTIDE SEQUENCE</scope>
    <source>
        <strain evidence="10">YLB-08</strain>
    </source>
</reference>
<dbReference type="InterPro" id="IPR050469">
    <property type="entry name" value="Diguanylate_Cyclase"/>
</dbReference>
<sequence length="730" mass="83163">MIKIDNKHLKFSLLLGLLGLLINLYPLPLFGNVQLVLGNFVFIIVAILLGPWYALITAIISSIGLYISWSSPHVFILFCLEAIWLGFARRRDIYSLYADIGYWLAIGMPLFLLYISMFSTLPESHLSFTTLKQGINGLFCAAIGSLAVTVFAELWYMKGKVKDRKRRSFNSQLTYSFALVLTISLLGSALIFNHQVITKQQESLQRNLHDSVTHLGQATEVFLETHKQAISNASQWLSLSSHEVYDWQSKLIRLHNSYPGFKTMLVTDADARIIAASPLSQLGADKVANKLLSVKDRHYFQEAFFNQRVYTSPAFLGRGFGTDPIVAISAPIYQHNKLEQATGIIEGSLDLSTFAQVDNSNKVYQDQSMVIVDETDRVIYASAQLGLEPLSQFKWVESGKDYKTNLSMINLHDTENPNPEFIYDHYPLNNDWTLYVVKPFSPLLELLQSQYLTTFAVLILSLIITIVVTRVLSVRLTQPLTVIANKFAENGQTKVTDFQINEESPMEFLTLYQSIRKSKQELISYQLELEEKVAIRTFELEKANSKLQTLVEKDELTSLYNRRYAQSKFRSTQDFCQRSDEVLALAILDIDNFKSINDTYGHQGGDECLRVLAKEMKKYFKRDTDVVARYGGEEFLLILPFCNVLMIEEHLNDFKNKIKCLRIDNPHDQRQISMTVSIGALINNANFSTQLDEWFKQADLNLYQAKHQGRNKVVISMPLPLKLKDAGHPD</sequence>
<accession>A0ABX8S510</accession>
<keyword evidence="3" id="KW-1003">Cell membrane</keyword>
<proteinExistence type="predicted"/>
<dbReference type="InterPro" id="IPR029787">
    <property type="entry name" value="Nucleotide_cyclase"/>
</dbReference>
<evidence type="ECO:0000256" key="7">
    <source>
        <dbReference type="ARBA" id="ARBA00034247"/>
    </source>
</evidence>
<dbReference type="CDD" id="cd12914">
    <property type="entry name" value="PDC1_DGC_like"/>
    <property type="match status" value="1"/>
</dbReference>
<keyword evidence="10" id="KW-0548">Nucleotidyltransferase</keyword>
<evidence type="ECO:0000313" key="11">
    <source>
        <dbReference type="Proteomes" id="UP000316416"/>
    </source>
</evidence>
<dbReference type="CDD" id="cd01949">
    <property type="entry name" value="GGDEF"/>
    <property type="match status" value="1"/>
</dbReference>
<evidence type="ECO:0000256" key="3">
    <source>
        <dbReference type="ARBA" id="ARBA00022475"/>
    </source>
</evidence>
<dbReference type="InterPro" id="IPR043128">
    <property type="entry name" value="Rev_trsase/Diguanyl_cyclase"/>
</dbReference>
<feature type="transmembrane region" description="Helical" evidence="8">
    <location>
        <begin position="451"/>
        <end position="472"/>
    </location>
</feature>
<dbReference type="SMART" id="SM00267">
    <property type="entry name" value="GGDEF"/>
    <property type="match status" value="1"/>
</dbReference>
<comment type="subcellular location">
    <subcellularLocation>
        <location evidence="1">Cell membrane</location>
        <topology evidence="1">Multi-pass membrane protein</topology>
    </subcellularLocation>
</comment>
<dbReference type="RefSeq" id="WP_142874078.1">
    <property type="nucleotide sequence ID" value="NZ_CP045503.2"/>
</dbReference>
<organism evidence="10 11">
    <name type="scientific">Shewanella eurypsychrophilus</name>
    <dbReference type="NCBI Taxonomy" id="2593656"/>
    <lineage>
        <taxon>Bacteria</taxon>
        <taxon>Pseudomonadati</taxon>
        <taxon>Pseudomonadota</taxon>
        <taxon>Gammaproteobacteria</taxon>
        <taxon>Alteromonadales</taxon>
        <taxon>Shewanellaceae</taxon>
        <taxon>Shewanella</taxon>
    </lineage>
</organism>
<dbReference type="SUPFAM" id="SSF55073">
    <property type="entry name" value="Nucleotide cyclase"/>
    <property type="match status" value="1"/>
</dbReference>
<feature type="transmembrane region" description="Helical" evidence="8">
    <location>
        <begin position="66"/>
        <end position="88"/>
    </location>
</feature>
<dbReference type="PANTHER" id="PTHR45138">
    <property type="entry name" value="REGULATORY COMPONENTS OF SENSORY TRANSDUCTION SYSTEM"/>
    <property type="match status" value="1"/>
</dbReference>
<evidence type="ECO:0000256" key="8">
    <source>
        <dbReference type="SAM" id="Phobius"/>
    </source>
</evidence>
<keyword evidence="6 8" id="KW-0472">Membrane</keyword>
<dbReference type="EC" id="2.7.7.65" evidence="2"/>
<evidence type="ECO:0000256" key="2">
    <source>
        <dbReference type="ARBA" id="ARBA00012528"/>
    </source>
</evidence>
<dbReference type="InterPro" id="IPR000160">
    <property type="entry name" value="GGDEF_dom"/>
</dbReference>
<evidence type="ECO:0000313" key="10">
    <source>
        <dbReference type="EMBL" id="QXP44821.1"/>
    </source>
</evidence>
<keyword evidence="11" id="KW-1185">Reference proteome</keyword>
<feature type="transmembrane region" description="Helical" evidence="8">
    <location>
        <begin position="100"/>
        <end position="121"/>
    </location>
</feature>
<evidence type="ECO:0000256" key="4">
    <source>
        <dbReference type="ARBA" id="ARBA00022692"/>
    </source>
</evidence>
<dbReference type="Gene3D" id="3.30.70.270">
    <property type="match status" value="1"/>
</dbReference>
<comment type="catalytic activity">
    <reaction evidence="7">
        <text>2 GTP = 3',3'-c-di-GMP + 2 diphosphate</text>
        <dbReference type="Rhea" id="RHEA:24898"/>
        <dbReference type="ChEBI" id="CHEBI:33019"/>
        <dbReference type="ChEBI" id="CHEBI:37565"/>
        <dbReference type="ChEBI" id="CHEBI:58805"/>
        <dbReference type="EC" id="2.7.7.65"/>
    </reaction>
</comment>
<evidence type="ECO:0000256" key="6">
    <source>
        <dbReference type="ARBA" id="ARBA00023136"/>
    </source>
</evidence>
<dbReference type="PROSITE" id="PS50887">
    <property type="entry name" value="GGDEF"/>
    <property type="match status" value="1"/>
</dbReference>
<evidence type="ECO:0000259" key="9">
    <source>
        <dbReference type="PROSITE" id="PS50887"/>
    </source>
</evidence>
<feature type="domain" description="GGDEF" evidence="9">
    <location>
        <begin position="581"/>
        <end position="718"/>
    </location>
</feature>
<dbReference type="Gene3D" id="3.30.450.20">
    <property type="entry name" value="PAS domain"/>
    <property type="match status" value="1"/>
</dbReference>
<feature type="transmembrane region" description="Helical" evidence="8">
    <location>
        <begin position="12"/>
        <end position="30"/>
    </location>
</feature>
<dbReference type="GO" id="GO:0052621">
    <property type="term" value="F:diguanylate cyclase activity"/>
    <property type="evidence" value="ECO:0007669"/>
    <property type="project" value="UniProtKB-EC"/>
</dbReference>
<evidence type="ECO:0000256" key="5">
    <source>
        <dbReference type="ARBA" id="ARBA00022989"/>
    </source>
</evidence>
<dbReference type="EMBL" id="CP045503">
    <property type="protein sequence ID" value="QXP44821.1"/>
    <property type="molecule type" value="Genomic_DNA"/>
</dbReference>
<keyword evidence="5 8" id="KW-1133">Transmembrane helix</keyword>
<keyword evidence="10" id="KW-0808">Transferase</keyword>
<gene>
    <name evidence="10" type="ORF">FM038_25555</name>
</gene>
<protein>
    <recommendedName>
        <fullName evidence="2">diguanylate cyclase</fullName>
        <ecNumber evidence="2">2.7.7.65</ecNumber>
    </recommendedName>
</protein>